<evidence type="ECO:0000313" key="1">
    <source>
        <dbReference type="EMBL" id="PBJ97539.1"/>
    </source>
</evidence>
<dbReference type="KEGG" id="ppj:RK21_05813"/>
<dbReference type="InterPro" id="IPR008473">
    <property type="entry name" value="Phage_holin_3_7"/>
</dbReference>
<reference evidence="1 2" key="1">
    <citation type="submission" date="2017-09" db="EMBL/GenBank/DDBJ databases">
        <authorList>
            <person name="Ehlers B."/>
            <person name="Leendertz F.H."/>
        </authorList>
    </citation>
    <scope>NUCLEOTIDE SEQUENCE [LARGE SCALE GENOMIC DNA]</scope>
    <source>
        <strain evidence="1 2">DJ-1</strain>
    </source>
</reference>
<gene>
    <name evidence="1" type="ORF">CMV24_02135</name>
</gene>
<proteinExistence type="predicted"/>
<comment type="caution">
    <text evidence="1">The sequence shown here is derived from an EMBL/GenBank/DDBJ whole genome shotgun (WGS) entry which is preliminary data.</text>
</comment>
<organism evidence="1 2">
    <name type="scientific">Pseudomonas plecoglossicida</name>
    <dbReference type="NCBI Taxonomy" id="70775"/>
    <lineage>
        <taxon>Bacteria</taxon>
        <taxon>Pseudomonadati</taxon>
        <taxon>Pseudomonadota</taxon>
        <taxon>Gammaproteobacteria</taxon>
        <taxon>Pseudomonadales</taxon>
        <taxon>Pseudomonadaceae</taxon>
        <taxon>Pseudomonas</taxon>
    </lineage>
</organism>
<evidence type="ECO:0000313" key="2">
    <source>
        <dbReference type="Proteomes" id="UP000218102"/>
    </source>
</evidence>
<dbReference type="RefSeq" id="WP_041506391.1">
    <property type="nucleotide sequence ID" value="NZ_CP010359.1"/>
</dbReference>
<sequence>MVAVIQAALCAVIFVMIGLRYRPYPDARYKLGVSLMAWAACAVTGMQFVSLVGRMVLHDEFADVSWFNTAFYLLAAVLVCRAKGNVAKIVRVD</sequence>
<accession>A0A0B5KNP3</accession>
<dbReference type="EMBL" id="NTME01000001">
    <property type="protein sequence ID" value="PBJ97539.1"/>
    <property type="molecule type" value="Genomic_DNA"/>
</dbReference>
<dbReference type="Pfam" id="PF05449">
    <property type="entry name" value="Phage_holin_3_7"/>
    <property type="match status" value="1"/>
</dbReference>
<protein>
    <submittedName>
        <fullName evidence="1">Phage holin family protein</fullName>
    </submittedName>
</protein>
<name>A0A0B5KNP3_PSEDL</name>
<dbReference type="AlphaFoldDB" id="A0A0B5KNP3"/>
<dbReference type="Proteomes" id="UP000218102">
    <property type="component" value="Unassembled WGS sequence"/>
</dbReference>